<sequence>MNHAMLQKKKESYTQEEEDAFRALLEPEQRIEVIKIFLSVVDKGLENSRANKRIELEEYIKRVLGKMDGLAKLDREKRNWR</sequence>
<reference evidence="1" key="1">
    <citation type="submission" date="2018-10" db="EMBL/GenBank/DDBJ databases">
        <authorList>
            <consortium name="PulseNet: The National Subtyping Network for Foodborne Disease Surveillance"/>
            <person name="Tarr C.L."/>
            <person name="Trees E."/>
            <person name="Katz L.S."/>
            <person name="Carleton-Romer H.A."/>
            <person name="Stroika S."/>
            <person name="Kucerova Z."/>
            <person name="Roache K.F."/>
            <person name="Sabol A.L."/>
            <person name="Besser J."/>
            <person name="Gerner-Smidt P."/>
        </authorList>
    </citation>
    <scope>NUCLEOTIDE SEQUENCE [LARGE SCALE GENOMIC DNA]</scope>
    <source>
        <strain evidence="1">PNUSAS052121</strain>
    </source>
</reference>
<dbReference type="AlphaFoldDB" id="A0A403SY44"/>
<gene>
    <name evidence="1" type="ORF">D9O31_07585</name>
</gene>
<protein>
    <submittedName>
        <fullName evidence="1">Uncharacterized protein</fullName>
    </submittedName>
</protein>
<comment type="caution">
    <text evidence="1">The sequence shown here is derived from an EMBL/GenBank/DDBJ whole genome shotgun (WGS) entry which is preliminary data.</text>
</comment>
<evidence type="ECO:0000313" key="1">
    <source>
        <dbReference type="EMBL" id="MMS76450.1"/>
    </source>
</evidence>
<accession>A0A403SY44</accession>
<organism evidence="1">
    <name type="scientific">Salmonella enterica</name>
    <name type="common">Salmonella choleraesuis</name>
    <dbReference type="NCBI Taxonomy" id="28901"/>
    <lineage>
        <taxon>Bacteria</taxon>
        <taxon>Pseudomonadati</taxon>
        <taxon>Pseudomonadota</taxon>
        <taxon>Gammaproteobacteria</taxon>
        <taxon>Enterobacterales</taxon>
        <taxon>Enterobacteriaceae</taxon>
        <taxon>Salmonella</taxon>
    </lineage>
</organism>
<dbReference type="Proteomes" id="UP000839526">
    <property type="component" value="Unassembled WGS sequence"/>
</dbReference>
<name>A0A403SY44_SALER</name>
<dbReference type="EMBL" id="RWAH01000005">
    <property type="protein sequence ID" value="MMS76450.1"/>
    <property type="molecule type" value="Genomic_DNA"/>
</dbReference>
<proteinExistence type="predicted"/>